<evidence type="ECO:0000256" key="5">
    <source>
        <dbReference type="ARBA" id="ARBA00035648"/>
    </source>
</evidence>
<dbReference type="Pfam" id="PF08340">
    <property type="entry name" value="YicC-like_C"/>
    <property type="match status" value="1"/>
</dbReference>
<accession>A0A8J3CMK7</accession>
<keyword evidence="3" id="KW-0255">Endonuclease</keyword>
<evidence type="ECO:0000256" key="2">
    <source>
        <dbReference type="ARBA" id="ARBA00022722"/>
    </source>
</evidence>
<evidence type="ECO:0000256" key="4">
    <source>
        <dbReference type="ARBA" id="ARBA00022801"/>
    </source>
</evidence>
<dbReference type="PANTHER" id="PTHR30636:SF3">
    <property type="entry name" value="UPF0701 PROTEIN YICC"/>
    <property type="match status" value="1"/>
</dbReference>
<dbReference type="GO" id="GO:0016787">
    <property type="term" value="F:hydrolase activity"/>
    <property type="evidence" value="ECO:0007669"/>
    <property type="project" value="UniProtKB-KW"/>
</dbReference>
<evidence type="ECO:0000313" key="8">
    <source>
        <dbReference type="EMBL" id="GHA71113.1"/>
    </source>
</evidence>
<feature type="domain" description="Endoribonuclease YicC-like N-terminal" evidence="6">
    <location>
        <begin position="7"/>
        <end position="164"/>
    </location>
</feature>
<dbReference type="PANTHER" id="PTHR30636">
    <property type="entry name" value="UPF0701 PROTEIN YICC"/>
    <property type="match status" value="1"/>
</dbReference>
<dbReference type="InterPro" id="IPR013527">
    <property type="entry name" value="YicC-like_N"/>
</dbReference>
<sequence length="313" mass="34302">MNTPTNIFSMTGFGSAEVSSSACTLALQLKSVNSRYLELILKVPEELAPFEGILRESINQRIKRGKIECKISWQATANDTVPTTHINNEALQTLLDLQASIIACAPNAAPLSVNQLLNHPSVLPSSVGAAHALASVQAAEVETLVNQTLDTFLTNRATEGAHLAQTLNNRLEAIGNIVTNLRQQLPELLAHQEARLTERLLKAMDANKNEVTIATSAIPREELIERIKQEVSLTAIRIDVSEELDRLDGHIANARKTLRDGGSVGKKLDFLMQEFNREANTLGSKSASLLQTQASMDLKIIIEQMREQVQNLE</sequence>
<dbReference type="Pfam" id="PF03755">
    <property type="entry name" value="YicC-like_N"/>
    <property type="match status" value="1"/>
</dbReference>
<dbReference type="NCBIfam" id="TIGR00255">
    <property type="entry name" value="YicC/YloC family endoribonuclease"/>
    <property type="match status" value="1"/>
</dbReference>
<dbReference type="EMBL" id="BMZG01000004">
    <property type="protein sequence ID" value="GHA71113.1"/>
    <property type="molecule type" value="Genomic_DNA"/>
</dbReference>
<reference evidence="8" key="1">
    <citation type="journal article" date="2014" name="Int. J. Syst. Evol. Microbiol.">
        <title>Complete genome sequence of Corynebacterium casei LMG S-19264T (=DSM 44701T), isolated from a smear-ripened cheese.</title>
        <authorList>
            <consortium name="US DOE Joint Genome Institute (JGI-PGF)"/>
            <person name="Walter F."/>
            <person name="Albersmeier A."/>
            <person name="Kalinowski J."/>
            <person name="Ruckert C."/>
        </authorList>
    </citation>
    <scope>NUCLEOTIDE SEQUENCE</scope>
    <source>
        <strain evidence="8">KCTC 32501</strain>
    </source>
</reference>
<organism evidence="8 9">
    <name type="scientific">Formosimonas limnophila</name>
    <dbReference type="NCBI Taxonomy" id="1384487"/>
    <lineage>
        <taxon>Bacteria</taxon>
        <taxon>Pseudomonadati</taxon>
        <taxon>Pseudomonadota</taxon>
        <taxon>Betaproteobacteria</taxon>
        <taxon>Burkholderiales</taxon>
        <taxon>Burkholderiaceae</taxon>
        <taxon>Formosimonas</taxon>
    </lineage>
</organism>
<evidence type="ECO:0008006" key="10">
    <source>
        <dbReference type="Google" id="ProtNLM"/>
    </source>
</evidence>
<keyword evidence="2" id="KW-0540">Nuclease</keyword>
<evidence type="ECO:0000259" key="7">
    <source>
        <dbReference type="Pfam" id="PF08340"/>
    </source>
</evidence>
<comment type="caution">
    <text evidence="8">The sequence shown here is derived from an EMBL/GenBank/DDBJ whole genome shotgun (WGS) entry which is preliminary data.</text>
</comment>
<comment type="cofactor">
    <cofactor evidence="1">
        <name>a divalent metal cation</name>
        <dbReference type="ChEBI" id="CHEBI:60240"/>
    </cofactor>
</comment>
<evidence type="ECO:0000256" key="1">
    <source>
        <dbReference type="ARBA" id="ARBA00001968"/>
    </source>
</evidence>
<proteinExistence type="inferred from homology"/>
<protein>
    <recommendedName>
        <fullName evidence="10">YicC family protein</fullName>
    </recommendedName>
</protein>
<keyword evidence="4" id="KW-0378">Hydrolase</keyword>
<dbReference type="RefSeq" id="WP_189492499.1">
    <property type="nucleotide sequence ID" value="NZ_BMZG01000004.1"/>
</dbReference>
<keyword evidence="9" id="KW-1185">Reference proteome</keyword>
<evidence type="ECO:0000313" key="9">
    <source>
        <dbReference type="Proteomes" id="UP000614287"/>
    </source>
</evidence>
<name>A0A8J3CMK7_9BURK</name>
<evidence type="ECO:0000259" key="6">
    <source>
        <dbReference type="Pfam" id="PF03755"/>
    </source>
</evidence>
<dbReference type="InterPro" id="IPR005229">
    <property type="entry name" value="YicC/YloC-like"/>
</dbReference>
<dbReference type="AlphaFoldDB" id="A0A8J3CMK7"/>
<dbReference type="InterPro" id="IPR013551">
    <property type="entry name" value="YicC-like_C"/>
</dbReference>
<feature type="domain" description="Endoribonuclease YicC-like C-terminal" evidence="7">
    <location>
        <begin position="221"/>
        <end position="313"/>
    </location>
</feature>
<reference evidence="8" key="2">
    <citation type="submission" date="2020-09" db="EMBL/GenBank/DDBJ databases">
        <authorList>
            <person name="Sun Q."/>
            <person name="Kim S."/>
        </authorList>
    </citation>
    <scope>NUCLEOTIDE SEQUENCE</scope>
    <source>
        <strain evidence="8">KCTC 32501</strain>
    </source>
</reference>
<comment type="similarity">
    <text evidence="5">Belongs to the YicC/YloC family.</text>
</comment>
<evidence type="ECO:0000256" key="3">
    <source>
        <dbReference type="ARBA" id="ARBA00022759"/>
    </source>
</evidence>
<gene>
    <name evidence="8" type="ORF">GCM10009007_09980</name>
</gene>
<dbReference type="GO" id="GO:0004521">
    <property type="term" value="F:RNA endonuclease activity"/>
    <property type="evidence" value="ECO:0007669"/>
    <property type="project" value="InterPro"/>
</dbReference>
<dbReference type="Proteomes" id="UP000614287">
    <property type="component" value="Unassembled WGS sequence"/>
</dbReference>